<evidence type="ECO:0000313" key="10">
    <source>
        <dbReference type="Proteomes" id="UP001162162"/>
    </source>
</evidence>
<keyword evidence="7" id="KW-0539">Nucleus</keyword>
<reference evidence="9" key="1">
    <citation type="journal article" date="2023" name="Insect Mol. Biol.">
        <title>Genome sequencing provides insights into the evolution of gene families encoding plant cell wall-degrading enzymes in longhorned beetles.</title>
        <authorList>
            <person name="Shin N.R."/>
            <person name="Okamura Y."/>
            <person name="Kirsch R."/>
            <person name="Pauchet Y."/>
        </authorList>
    </citation>
    <scope>NUCLEOTIDE SEQUENCE</scope>
    <source>
        <strain evidence="9">AMC_N1</strain>
    </source>
</reference>
<gene>
    <name evidence="9" type="ORF">NQ318_012098</name>
</gene>
<dbReference type="GO" id="GO:0016787">
    <property type="term" value="F:hydrolase activity"/>
    <property type="evidence" value="ECO:0007669"/>
    <property type="project" value="UniProtKB-KW"/>
</dbReference>
<keyword evidence="10" id="KW-1185">Reference proteome</keyword>
<dbReference type="AlphaFoldDB" id="A0AAV8X7E3"/>
<comment type="similarity">
    <text evidence="3">Belongs to the HARBI1 family.</text>
</comment>
<evidence type="ECO:0000256" key="2">
    <source>
        <dbReference type="ARBA" id="ARBA00004123"/>
    </source>
</evidence>
<dbReference type="PANTHER" id="PTHR22930:SF289">
    <property type="entry name" value="DDE TNP4 DOMAIN-CONTAINING PROTEIN-RELATED"/>
    <property type="match status" value="1"/>
</dbReference>
<sequence length="338" mass="39292">IQEIEENERQEEILQYNMERRIMRNNNDPFALSDIHFINTFRLNKDMVNYLIEELTPHSTDENICYLVFFTNGSHQRVIGNNFMLSMAQNTISNCVSEVSYLIVNHLSDNWIVFPSTRQDKLSIKEVFMAHTNFPGVIGAIDCTHVAIIAPTEEEHNYVNRKDFKHPPPPVKSPQFPGSTFDSYIWRMSQAKVELERCFNDGDRNSWLLGDSGYPQQPWLMIPVLNVAVGTPQERYNIYHASARNCIERCFGVLKGRFRCLLGERTLRYSPERVGTIVVSCAVLHNICIAGRLEDNNLNIADVPDEDNIDVFHDNHQQHDDGREPIRRRFIERYFVQN</sequence>
<dbReference type="Proteomes" id="UP001162162">
    <property type="component" value="Unassembled WGS sequence"/>
</dbReference>
<feature type="domain" description="DDE Tnp4" evidence="8">
    <location>
        <begin position="173"/>
        <end position="286"/>
    </location>
</feature>
<evidence type="ECO:0000259" key="8">
    <source>
        <dbReference type="Pfam" id="PF13359"/>
    </source>
</evidence>
<dbReference type="GO" id="GO:0005634">
    <property type="term" value="C:nucleus"/>
    <property type="evidence" value="ECO:0007669"/>
    <property type="project" value="UniProtKB-SubCell"/>
</dbReference>
<proteinExistence type="inferred from homology"/>
<accession>A0AAV8X7E3</accession>
<feature type="non-terminal residue" evidence="9">
    <location>
        <position position="1"/>
    </location>
</feature>
<comment type="subcellular location">
    <subcellularLocation>
        <location evidence="2">Nucleus</location>
    </subcellularLocation>
</comment>
<dbReference type="GO" id="GO:0046872">
    <property type="term" value="F:metal ion binding"/>
    <property type="evidence" value="ECO:0007669"/>
    <property type="project" value="UniProtKB-KW"/>
</dbReference>
<keyword evidence="6" id="KW-0378">Hydrolase</keyword>
<evidence type="ECO:0000256" key="7">
    <source>
        <dbReference type="ARBA" id="ARBA00023242"/>
    </source>
</evidence>
<evidence type="ECO:0000256" key="5">
    <source>
        <dbReference type="ARBA" id="ARBA00022723"/>
    </source>
</evidence>
<evidence type="ECO:0000256" key="4">
    <source>
        <dbReference type="ARBA" id="ARBA00022722"/>
    </source>
</evidence>
<dbReference type="GO" id="GO:0004518">
    <property type="term" value="F:nuclease activity"/>
    <property type="evidence" value="ECO:0007669"/>
    <property type="project" value="UniProtKB-KW"/>
</dbReference>
<organism evidence="9 10">
    <name type="scientific">Aromia moschata</name>
    <dbReference type="NCBI Taxonomy" id="1265417"/>
    <lineage>
        <taxon>Eukaryota</taxon>
        <taxon>Metazoa</taxon>
        <taxon>Ecdysozoa</taxon>
        <taxon>Arthropoda</taxon>
        <taxon>Hexapoda</taxon>
        <taxon>Insecta</taxon>
        <taxon>Pterygota</taxon>
        <taxon>Neoptera</taxon>
        <taxon>Endopterygota</taxon>
        <taxon>Coleoptera</taxon>
        <taxon>Polyphaga</taxon>
        <taxon>Cucujiformia</taxon>
        <taxon>Chrysomeloidea</taxon>
        <taxon>Cerambycidae</taxon>
        <taxon>Cerambycinae</taxon>
        <taxon>Callichromatini</taxon>
        <taxon>Aromia</taxon>
    </lineage>
</organism>
<evidence type="ECO:0000256" key="6">
    <source>
        <dbReference type="ARBA" id="ARBA00022801"/>
    </source>
</evidence>
<keyword evidence="4" id="KW-0540">Nuclease</keyword>
<keyword evidence="5" id="KW-0479">Metal-binding</keyword>
<dbReference type="InterPro" id="IPR045249">
    <property type="entry name" value="HARBI1-like"/>
</dbReference>
<dbReference type="PANTHER" id="PTHR22930">
    <property type="match status" value="1"/>
</dbReference>
<evidence type="ECO:0000256" key="3">
    <source>
        <dbReference type="ARBA" id="ARBA00006958"/>
    </source>
</evidence>
<evidence type="ECO:0000256" key="1">
    <source>
        <dbReference type="ARBA" id="ARBA00001968"/>
    </source>
</evidence>
<protein>
    <recommendedName>
        <fullName evidence="8">DDE Tnp4 domain-containing protein</fullName>
    </recommendedName>
</protein>
<evidence type="ECO:0000313" key="9">
    <source>
        <dbReference type="EMBL" id="KAJ8934728.1"/>
    </source>
</evidence>
<dbReference type="EMBL" id="JAPWTK010000995">
    <property type="protein sequence ID" value="KAJ8934728.1"/>
    <property type="molecule type" value="Genomic_DNA"/>
</dbReference>
<comment type="cofactor">
    <cofactor evidence="1">
        <name>a divalent metal cation</name>
        <dbReference type="ChEBI" id="CHEBI:60240"/>
    </cofactor>
</comment>
<dbReference type="Pfam" id="PF13359">
    <property type="entry name" value="DDE_Tnp_4"/>
    <property type="match status" value="1"/>
</dbReference>
<dbReference type="InterPro" id="IPR027806">
    <property type="entry name" value="HARBI1_dom"/>
</dbReference>
<name>A0AAV8X7E3_9CUCU</name>
<comment type="caution">
    <text evidence="9">The sequence shown here is derived from an EMBL/GenBank/DDBJ whole genome shotgun (WGS) entry which is preliminary data.</text>
</comment>